<name>A7IUA8_PBCVM</name>
<evidence type="ECO:0000313" key="1">
    <source>
        <dbReference type="EMBL" id="ABT13932.1"/>
    </source>
</evidence>
<organismHost>
    <name type="scientific">Paramecium bursaria</name>
    <dbReference type="NCBI Taxonomy" id="74790"/>
</organismHost>
<dbReference type="EMBL" id="DQ491001">
    <property type="protein sequence ID" value="ABT13932.1"/>
    <property type="molecule type" value="Genomic_DNA"/>
</dbReference>
<proteinExistence type="predicted"/>
<protein>
    <submittedName>
        <fullName evidence="1">Uncharacterized protein m378L</fullName>
    </submittedName>
</protein>
<accession>A7IUA8</accession>
<sequence length="92" mass="9915">MASVSRPTLARPRTSRTAMAATSAMAITLLTLCQLQWRAGCLSCGACDTSSPALTFQATRLSSRLLLPSRPRLDSLESSIMLGILARMEMLQ</sequence>
<dbReference type="Proteomes" id="UP000246715">
    <property type="component" value="Segment"/>
</dbReference>
<gene>
    <name evidence="1" type="primary">m378L</name>
    <name evidence="1" type="ORF">MT325_m378L</name>
</gene>
<evidence type="ECO:0000313" key="2">
    <source>
        <dbReference type="Proteomes" id="UP000246715"/>
    </source>
</evidence>
<reference evidence="1 2" key="1">
    <citation type="journal article" date="2007" name="Virology">
        <title>Sequence and annotation of the 314-kb MT325 and the 321-kb FR483 viruses that infect Chlorella Pbi.</title>
        <authorList>
            <person name="Fitzgerald L.A."/>
            <person name="Graves M.V."/>
            <person name="Li X."/>
            <person name="Feldblyum T."/>
            <person name="Hartigan J."/>
            <person name="Van Etten J.L."/>
        </authorList>
    </citation>
    <scope>NUCLEOTIDE SEQUENCE [LARGE SCALE GENOMIC DNA]</scope>
    <source>
        <strain evidence="1 2">MT325</strain>
    </source>
</reference>
<organism evidence="1 2">
    <name type="scientific">Paramecium bursaria Chlorella virus MT325</name>
    <name type="common">PBCV-MT325</name>
    <dbReference type="NCBI Taxonomy" id="346932"/>
    <lineage>
        <taxon>Viruses</taxon>
        <taxon>Varidnaviria</taxon>
        <taxon>Bamfordvirae</taxon>
        <taxon>Nucleocytoviricota</taxon>
        <taxon>Megaviricetes</taxon>
        <taxon>Algavirales</taxon>
        <taxon>Phycodnaviridae</taxon>
        <taxon>Chlorovirus</taxon>
        <taxon>Chlorovirus conductrix</taxon>
        <taxon>Paramecium bursaria Chlorella virus A1</taxon>
    </lineage>
</organism>